<protein>
    <recommendedName>
        <fullName evidence="5">NAC domain-containing protein</fullName>
    </recommendedName>
</protein>
<feature type="domain" description="NAC" evidence="5">
    <location>
        <begin position="1"/>
        <end position="129"/>
    </location>
</feature>
<organism evidence="6 7">
    <name type="scientific">Liquidambar formosana</name>
    <name type="common">Formosan gum</name>
    <dbReference type="NCBI Taxonomy" id="63359"/>
    <lineage>
        <taxon>Eukaryota</taxon>
        <taxon>Viridiplantae</taxon>
        <taxon>Streptophyta</taxon>
        <taxon>Embryophyta</taxon>
        <taxon>Tracheophyta</taxon>
        <taxon>Spermatophyta</taxon>
        <taxon>Magnoliopsida</taxon>
        <taxon>eudicotyledons</taxon>
        <taxon>Gunneridae</taxon>
        <taxon>Pentapetalae</taxon>
        <taxon>Saxifragales</taxon>
        <taxon>Altingiaceae</taxon>
        <taxon>Liquidambar</taxon>
    </lineage>
</organism>
<dbReference type="Proteomes" id="UP001415857">
    <property type="component" value="Unassembled WGS sequence"/>
</dbReference>
<dbReference type="InterPro" id="IPR036093">
    <property type="entry name" value="NAC_dom_sf"/>
</dbReference>
<evidence type="ECO:0000256" key="1">
    <source>
        <dbReference type="ARBA" id="ARBA00023015"/>
    </source>
</evidence>
<dbReference type="Pfam" id="PF02365">
    <property type="entry name" value="NAM"/>
    <property type="match status" value="1"/>
</dbReference>
<evidence type="ECO:0000313" key="6">
    <source>
        <dbReference type="EMBL" id="KAK9279047.1"/>
    </source>
</evidence>
<evidence type="ECO:0000313" key="7">
    <source>
        <dbReference type="Proteomes" id="UP001415857"/>
    </source>
</evidence>
<dbReference type="PANTHER" id="PTHR31744:SF220">
    <property type="entry name" value="LOW QUALITY PROTEIN: NAC DOMAIN-CONTAINING PROTEIN 90-LIKE"/>
    <property type="match status" value="1"/>
</dbReference>
<evidence type="ECO:0000256" key="2">
    <source>
        <dbReference type="ARBA" id="ARBA00023125"/>
    </source>
</evidence>
<dbReference type="AlphaFoldDB" id="A0AAP0RKT1"/>
<keyword evidence="4" id="KW-0539">Nucleus</keyword>
<gene>
    <name evidence="6" type="ORF">L1049_012722</name>
</gene>
<proteinExistence type="predicted"/>
<sequence>MEELAPGFRFYPTEEELSIQGSCVMETLSNGFSLCPDKREKQEVGDPTVPQLTGYWKATGSPGYVYSSDNRVIGVKKNMVFYEGKAPTGRKAIWKMNEYKAIEEEAATQSCSPIPKLRHEFSLCRIYVISGSFRAFDRRPGGRVARNVMNQQVYGGGGAAKTSHNTRGVEETSSLESSYSGRDHVDLPDQAAAEIANLQMVDGLQSQWGWNNIWTSCSLINQMAMGKQA</sequence>
<keyword evidence="2" id="KW-0238">DNA-binding</keyword>
<dbReference type="EMBL" id="JBBPBK010000008">
    <property type="protein sequence ID" value="KAK9279047.1"/>
    <property type="molecule type" value="Genomic_DNA"/>
</dbReference>
<accession>A0AAP0RKT1</accession>
<reference evidence="6 7" key="1">
    <citation type="journal article" date="2024" name="Plant J.">
        <title>Genome sequences and population genomics reveal climatic adaptation and genomic divergence between two closely related sweetgum species.</title>
        <authorList>
            <person name="Xu W.Q."/>
            <person name="Ren C.Q."/>
            <person name="Zhang X.Y."/>
            <person name="Comes H.P."/>
            <person name="Liu X.H."/>
            <person name="Li Y.G."/>
            <person name="Kettle C.J."/>
            <person name="Jalonen R."/>
            <person name="Gaisberger H."/>
            <person name="Ma Y.Z."/>
            <person name="Qiu Y.X."/>
        </authorList>
    </citation>
    <scope>NUCLEOTIDE SEQUENCE [LARGE SCALE GENOMIC DNA]</scope>
    <source>
        <strain evidence="6">Hangzhou</strain>
    </source>
</reference>
<comment type="caution">
    <text evidence="6">The sequence shown here is derived from an EMBL/GenBank/DDBJ whole genome shotgun (WGS) entry which is preliminary data.</text>
</comment>
<dbReference type="Gene3D" id="2.170.150.80">
    <property type="entry name" value="NAC domain"/>
    <property type="match status" value="1"/>
</dbReference>
<dbReference type="GO" id="GO:0006355">
    <property type="term" value="P:regulation of DNA-templated transcription"/>
    <property type="evidence" value="ECO:0007669"/>
    <property type="project" value="InterPro"/>
</dbReference>
<dbReference type="SUPFAM" id="SSF101941">
    <property type="entry name" value="NAC domain"/>
    <property type="match status" value="1"/>
</dbReference>
<evidence type="ECO:0000256" key="3">
    <source>
        <dbReference type="ARBA" id="ARBA00023163"/>
    </source>
</evidence>
<keyword evidence="7" id="KW-1185">Reference proteome</keyword>
<keyword evidence="3" id="KW-0804">Transcription</keyword>
<dbReference type="PROSITE" id="PS51005">
    <property type="entry name" value="NAC"/>
    <property type="match status" value="1"/>
</dbReference>
<dbReference type="GO" id="GO:0003677">
    <property type="term" value="F:DNA binding"/>
    <property type="evidence" value="ECO:0007669"/>
    <property type="project" value="UniProtKB-KW"/>
</dbReference>
<evidence type="ECO:0000256" key="4">
    <source>
        <dbReference type="ARBA" id="ARBA00023242"/>
    </source>
</evidence>
<keyword evidence="1" id="KW-0805">Transcription regulation</keyword>
<evidence type="ECO:0000259" key="5">
    <source>
        <dbReference type="PROSITE" id="PS51005"/>
    </source>
</evidence>
<name>A0AAP0RKT1_LIQFO</name>
<dbReference type="InterPro" id="IPR003441">
    <property type="entry name" value="NAC-dom"/>
</dbReference>
<dbReference type="PANTHER" id="PTHR31744">
    <property type="entry name" value="PROTEIN CUP-SHAPED COTYLEDON 2-RELATED"/>
    <property type="match status" value="1"/>
</dbReference>